<protein>
    <submittedName>
        <fullName evidence="8">DoxX family protein</fullName>
    </submittedName>
</protein>
<keyword evidence="9" id="KW-1185">Reference proteome</keyword>
<evidence type="ECO:0000256" key="2">
    <source>
        <dbReference type="ARBA" id="ARBA00006679"/>
    </source>
</evidence>
<evidence type="ECO:0000256" key="5">
    <source>
        <dbReference type="ARBA" id="ARBA00022989"/>
    </source>
</evidence>
<keyword evidence="6 7" id="KW-0472">Membrane</keyword>
<evidence type="ECO:0000256" key="3">
    <source>
        <dbReference type="ARBA" id="ARBA00022475"/>
    </source>
</evidence>
<proteinExistence type="inferred from homology"/>
<dbReference type="PANTHER" id="PTHR33452">
    <property type="entry name" value="OXIDOREDUCTASE CATD-RELATED"/>
    <property type="match status" value="1"/>
</dbReference>
<feature type="transmembrane region" description="Helical" evidence="7">
    <location>
        <begin position="43"/>
        <end position="64"/>
    </location>
</feature>
<dbReference type="InterPro" id="IPR032808">
    <property type="entry name" value="DoxX"/>
</dbReference>
<dbReference type="PANTHER" id="PTHR33452:SF1">
    <property type="entry name" value="INNER MEMBRANE PROTEIN YPHA-RELATED"/>
    <property type="match status" value="1"/>
</dbReference>
<evidence type="ECO:0000256" key="7">
    <source>
        <dbReference type="SAM" id="Phobius"/>
    </source>
</evidence>
<dbReference type="Proteomes" id="UP001428774">
    <property type="component" value="Unassembled WGS sequence"/>
</dbReference>
<keyword evidence="5 7" id="KW-1133">Transmembrane helix</keyword>
<gene>
    <name evidence="8" type="ORF">ABFB10_19810</name>
</gene>
<evidence type="ECO:0000313" key="9">
    <source>
        <dbReference type="Proteomes" id="UP001428774"/>
    </source>
</evidence>
<dbReference type="Pfam" id="PF07681">
    <property type="entry name" value="DoxX"/>
    <property type="match status" value="1"/>
</dbReference>
<dbReference type="EMBL" id="JBDNCH010000002">
    <property type="protein sequence ID" value="MEN9062896.1"/>
    <property type="molecule type" value="Genomic_DNA"/>
</dbReference>
<keyword evidence="3" id="KW-1003">Cell membrane</keyword>
<comment type="subcellular location">
    <subcellularLocation>
        <location evidence="1">Cell membrane</location>
        <topology evidence="1">Multi-pass membrane protein</topology>
    </subcellularLocation>
</comment>
<dbReference type="InterPro" id="IPR051907">
    <property type="entry name" value="DoxX-like_oxidoreductase"/>
</dbReference>
<organism evidence="8 9">
    <name type="scientific">Ponticoccus litoralis</name>
    <dbReference type="NCBI Taxonomy" id="422297"/>
    <lineage>
        <taxon>Bacteria</taxon>
        <taxon>Pseudomonadati</taxon>
        <taxon>Pseudomonadota</taxon>
        <taxon>Alphaproteobacteria</taxon>
        <taxon>Rhodobacterales</taxon>
        <taxon>Roseobacteraceae</taxon>
        <taxon>Ponticoccus</taxon>
    </lineage>
</organism>
<reference evidence="8 9" key="1">
    <citation type="submission" date="2024-05" db="EMBL/GenBank/DDBJ databases">
        <title>Genome sequence of Ponticoccus litoralis KCCM 90028.</title>
        <authorList>
            <person name="Kim J.M."/>
            <person name="Lee J.K."/>
            <person name="Choi B.J."/>
            <person name="Bayburt H."/>
            <person name="Baek J.H."/>
            <person name="Jeon C.O."/>
        </authorList>
    </citation>
    <scope>NUCLEOTIDE SEQUENCE [LARGE SCALE GENOMIC DNA]</scope>
    <source>
        <strain evidence="8 9">KCCM 90028</strain>
    </source>
</reference>
<evidence type="ECO:0000256" key="6">
    <source>
        <dbReference type="ARBA" id="ARBA00023136"/>
    </source>
</evidence>
<evidence type="ECO:0000313" key="8">
    <source>
        <dbReference type="EMBL" id="MEN9062896.1"/>
    </source>
</evidence>
<comment type="similarity">
    <text evidence="2">Belongs to the DoxX family.</text>
</comment>
<comment type="caution">
    <text evidence="8">The sequence shown here is derived from an EMBL/GenBank/DDBJ whole genome shotgun (WGS) entry which is preliminary data.</text>
</comment>
<dbReference type="RefSeq" id="WP_347167827.1">
    <property type="nucleotide sequence ID" value="NZ_JBDNCH010000002.1"/>
</dbReference>
<feature type="transmembrane region" description="Helical" evidence="7">
    <location>
        <begin position="71"/>
        <end position="89"/>
    </location>
</feature>
<sequence length="129" mass="13852">MPDPTPCLALLGRILLAGLFLAGFAQKLGDPAPAQALLAARGWPLWLIWPAAFYNLVAGGAVVLGVMTRPIAATLALYCMVTSLFHFLPDDPWQMTIFVKNWAIAGGCLMLAAHGAGPWRLRWGPDRLG</sequence>
<dbReference type="AlphaFoldDB" id="A0AAW9SRF1"/>
<keyword evidence="4 7" id="KW-0812">Transmembrane</keyword>
<accession>A0AAW9SRF1</accession>
<name>A0AAW9SRF1_9RHOB</name>
<dbReference type="GO" id="GO:0005886">
    <property type="term" value="C:plasma membrane"/>
    <property type="evidence" value="ECO:0007669"/>
    <property type="project" value="UniProtKB-SubCell"/>
</dbReference>
<evidence type="ECO:0000256" key="4">
    <source>
        <dbReference type="ARBA" id="ARBA00022692"/>
    </source>
</evidence>
<evidence type="ECO:0000256" key="1">
    <source>
        <dbReference type="ARBA" id="ARBA00004651"/>
    </source>
</evidence>